<dbReference type="PANTHER" id="PTHR34385:SF1">
    <property type="entry name" value="PEPTIDOGLYCAN L-ALANYL-D-GLUTAMATE ENDOPEPTIDASE CWLK"/>
    <property type="match status" value="1"/>
</dbReference>
<dbReference type="Gene3D" id="3.30.1380.10">
    <property type="match status" value="1"/>
</dbReference>
<name>A0ABS1TKW8_9BACI</name>
<dbReference type="CDD" id="cd14852">
    <property type="entry name" value="LD-carboxypeptidase"/>
    <property type="match status" value="1"/>
</dbReference>
<proteinExistence type="predicted"/>
<dbReference type="InterPro" id="IPR009045">
    <property type="entry name" value="Zn_M74/Hedgehog-like"/>
</dbReference>
<evidence type="ECO:0000313" key="3">
    <source>
        <dbReference type="Proteomes" id="UP000623967"/>
    </source>
</evidence>
<dbReference type="PROSITE" id="PS51257">
    <property type="entry name" value="PROKAR_LIPOPROTEIN"/>
    <property type="match status" value="1"/>
</dbReference>
<accession>A0ABS1TKW8</accession>
<evidence type="ECO:0000259" key="1">
    <source>
        <dbReference type="Pfam" id="PF02557"/>
    </source>
</evidence>
<reference evidence="2 3" key="1">
    <citation type="submission" date="2021-01" db="EMBL/GenBank/DDBJ databases">
        <title>Genome public.</title>
        <authorList>
            <person name="Liu C."/>
            <person name="Sun Q."/>
        </authorList>
    </citation>
    <scope>NUCLEOTIDE SEQUENCE [LARGE SCALE GENOMIC DNA]</scope>
    <source>
        <strain evidence="2 3">YIM B02564</strain>
    </source>
</reference>
<evidence type="ECO:0000313" key="2">
    <source>
        <dbReference type="EMBL" id="MBL4951967.1"/>
    </source>
</evidence>
<dbReference type="Proteomes" id="UP000623967">
    <property type="component" value="Unassembled WGS sequence"/>
</dbReference>
<dbReference type="InterPro" id="IPR003709">
    <property type="entry name" value="VanY-like_core_dom"/>
</dbReference>
<dbReference type="SUPFAM" id="SSF55166">
    <property type="entry name" value="Hedgehog/DD-peptidase"/>
    <property type="match status" value="1"/>
</dbReference>
<sequence>MLTMVKFHLELACVVLLATLLTGCLEKKQMAPDDGEAVVPVNKSTFKNHDDEAKVIANPESIPVLVNKENILPESYQPNDLVEPDISFIFSEKSEKRKMRAEAATAIEKLFAAAHADGIALLGVSAYRSRAAQEILFHYYVSQDGYETAQTYSALPGTSEHETGLAIDVTGADGKCAAEDCFSGSPEARWLEDHAAEYGFIIRYPRGKEAITGYQYEPWHLRYVGKKIAADIATRGMTLEEYFKAIPVSK</sequence>
<protein>
    <submittedName>
        <fullName evidence="2">M15 family metallopeptidase</fullName>
    </submittedName>
</protein>
<organism evidence="2 3">
    <name type="scientific">Neobacillus paridis</name>
    <dbReference type="NCBI Taxonomy" id="2803862"/>
    <lineage>
        <taxon>Bacteria</taxon>
        <taxon>Bacillati</taxon>
        <taxon>Bacillota</taxon>
        <taxon>Bacilli</taxon>
        <taxon>Bacillales</taxon>
        <taxon>Bacillaceae</taxon>
        <taxon>Neobacillus</taxon>
    </lineage>
</organism>
<gene>
    <name evidence="2" type="ORF">JK635_07055</name>
</gene>
<comment type="caution">
    <text evidence="2">The sequence shown here is derived from an EMBL/GenBank/DDBJ whole genome shotgun (WGS) entry which is preliminary data.</text>
</comment>
<dbReference type="InterPro" id="IPR058193">
    <property type="entry name" value="VanY/YodJ_core_dom"/>
</dbReference>
<dbReference type="Pfam" id="PF02557">
    <property type="entry name" value="VanY"/>
    <property type="match status" value="1"/>
</dbReference>
<dbReference type="EMBL" id="JAESWB010000122">
    <property type="protein sequence ID" value="MBL4951967.1"/>
    <property type="molecule type" value="Genomic_DNA"/>
</dbReference>
<feature type="domain" description="D-alanyl-D-alanine carboxypeptidase-like core" evidence="1">
    <location>
        <begin position="97"/>
        <end position="226"/>
    </location>
</feature>
<dbReference type="InterPro" id="IPR052179">
    <property type="entry name" value="DD-CPase-like"/>
</dbReference>
<keyword evidence="3" id="KW-1185">Reference proteome</keyword>
<dbReference type="PANTHER" id="PTHR34385">
    <property type="entry name" value="D-ALANYL-D-ALANINE CARBOXYPEPTIDASE"/>
    <property type="match status" value="1"/>
</dbReference>